<evidence type="ECO:0000313" key="4">
    <source>
        <dbReference type="Proteomes" id="UP000297025"/>
    </source>
</evidence>
<sequence length="186" mass="19837">MLVALTSCSDDADEPEAAPPPTPTSQSPTTTPSDRPSTSPSEKAAGDAEALVRRYYTTLDLLRRDANRPLGELKSVASSTEALVMRNLISGEREKGHRAVGNVELVQVNVESVSLDRPATALVDVCWDATDADVVDSNGTSIVSPDRKDVGWTRLTVTNTKWDKDPSGGWRVSGGRDLEKAPCASS</sequence>
<reference evidence="3" key="4">
    <citation type="submission" date="2019-03" db="EMBL/GenBank/DDBJ databases">
        <authorList>
            <person name="Huang Y."/>
        </authorList>
    </citation>
    <scope>NUCLEOTIDE SEQUENCE</scope>
    <source>
        <strain evidence="3">JCM 16608</strain>
    </source>
</reference>
<reference evidence="2" key="2">
    <citation type="journal article" date="2014" name="Int. J. Syst. Evol. Microbiol.">
        <title>Complete genome of a new Firmicutes species belonging to the dominant human colonic microbiota ('Ruminococcus bicirculans') reveals two chromosomes and a selective capacity to utilize plant glucans.</title>
        <authorList>
            <consortium name="NISC Comparative Sequencing Program"/>
            <person name="Wegmann U."/>
            <person name="Louis P."/>
            <person name="Goesmann A."/>
            <person name="Henrissat B."/>
            <person name="Duncan S.H."/>
            <person name="Flint H.J."/>
        </authorList>
    </citation>
    <scope>NUCLEOTIDE SEQUENCE</scope>
    <source>
        <strain evidence="2">CCM 7403</strain>
    </source>
</reference>
<reference evidence="3 4" key="1">
    <citation type="journal article" date="2008" name="Int. J. Syst. Evol. Microbiol.">
        <title>Nocardioides daphniae sp. nov., isolated from Daphnia cucullata (Crustacea: Cladocera).</title>
        <authorList>
            <person name="Toth E.M."/>
            <person name="Keki Z."/>
            <person name="Homonnay Z.G."/>
            <person name="Borsodi A.K."/>
            <person name="Marialigeti K."/>
            <person name="Schumann P."/>
        </authorList>
    </citation>
    <scope>NUCLEOTIDE SEQUENCE [LARGE SCALE GENOMIC DNA]</scope>
    <source>
        <strain evidence="3 4">JCM 16608</strain>
    </source>
</reference>
<dbReference type="Proteomes" id="UP000297025">
    <property type="component" value="Chromosome"/>
</dbReference>
<evidence type="ECO:0008006" key="6">
    <source>
        <dbReference type="Google" id="ProtNLM"/>
    </source>
</evidence>
<feature type="compositionally biased region" description="Low complexity" evidence="1">
    <location>
        <begin position="24"/>
        <end position="42"/>
    </location>
</feature>
<evidence type="ECO:0000313" key="3">
    <source>
        <dbReference type="EMBL" id="QCC77411.1"/>
    </source>
</evidence>
<name>A0A4P7UCZ9_9ACTN</name>
<dbReference type="OrthoDB" id="3781444at2"/>
<gene>
    <name evidence="3" type="ORF">E2C04_09845</name>
    <name evidence="2" type="ORF">GCM10007231_24630</name>
</gene>
<dbReference type="Proteomes" id="UP000630594">
    <property type="component" value="Unassembled WGS sequence"/>
</dbReference>
<evidence type="ECO:0000313" key="2">
    <source>
        <dbReference type="EMBL" id="GGD24516.1"/>
    </source>
</evidence>
<feature type="region of interest" description="Disordered" evidence="1">
    <location>
        <begin position="1"/>
        <end position="47"/>
    </location>
</feature>
<evidence type="ECO:0000313" key="5">
    <source>
        <dbReference type="Proteomes" id="UP000630594"/>
    </source>
</evidence>
<dbReference type="KEGG" id="ndp:E2C04_09845"/>
<dbReference type="RefSeq" id="WP_135832456.1">
    <property type="nucleotide sequence ID" value="NZ_CP038462.1"/>
</dbReference>
<keyword evidence="5" id="KW-1185">Reference proteome</keyword>
<dbReference type="AlphaFoldDB" id="A0A4P7UCZ9"/>
<dbReference type="EMBL" id="BMCK01000004">
    <property type="protein sequence ID" value="GGD24516.1"/>
    <property type="molecule type" value="Genomic_DNA"/>
</dbReference>
<dbReference type="EMBL" id="CP038462">
    <property type="protein sequence ID" value="QCC77411.1"/>
    <property type="molecule type" value="Genomic_DNA"/>
</dbReference>
<feature type="region of interest" description="Disordered" evidence="1">
    <location>
        <begin position="163"/>
        <end position="186"/>
    </location>
</feature>
<organism evidence="3 4">
    <name type="scientific">Nocardioides daphniae</name>
    <dbReference type="NCBI Taxonomy" id="402297"/>
    <lineage>
        <taxon>Bacteria</taxon>
        <taxon>Bacillati</taxon>
        <taxon>Actinomycetota</taxon>
        <taxon>Actinomycetes</taxon>
        <taxon>Propionibacteriales</taxon>
        <taxon>Nocardioidaceae</taxon>
        <taxon>Nocardioides</taxon>
    </lineage>
</organism>
<reference evidence="2" key="5">
    <citation type="submission" date="2024-05" db="EMBL/GenBank/DDBJ databases">
        <authorList>
            <person name="Sun Q."/>
            <person name="Sedlacek I."/>
        </authorList>
    </citation>
    <scope>NUCLEOTIDE SEQUENCE</scope>
    <source>
        <strain evidence="2">CCM 7403</strain>
    </source>
</reference>
<proteinExistence type="predicted"/>
<accession>A0A4P7UCZ9</accession>
<protein>
    <recommendedName>
        <fullName evidence="6">Nuclear transport factor 2 family protein</fullName>
    </recommendedName>
</protein>
<reference evidence="5" key="3">
    <citation type="journal article" date="2019" name="Int. J. Syst. Evol. Microbiol.">
        <title>The Global Catalogue of Microorganisms (GCM) 10K type strain sequencing project: providing services to taxonomists for standard genome sequencing and annotation.</title>
        <authorList>
            <consortium name="The Broad Institute Genomics Platform"/>
            <consortium name="The Broad Institute Genome Sequencing Center for Infectious Disease"/>
            <person name="Wu L."/>
            <person name="Ma J."/>
        </authorList>
    </citation>
    <scope>NUCLEOTIDE SEQUENCE [LARGE SCALE GENOMIC DNA]</scope>
    <source>
        <strain evidence="5">CCM 7403</strain>
    </source>
</reference>
<evidence type="ECO:0000256" key="1">
    <source>
        <dbReference type="SAM" id="MobiDB-lite"/>
    </source>
</evidence>